<dbReference type="Gene3D" id="1.20.120.450">
    <property type="entry name" value="dinb family like domain"/>
    <property type="match status" value="1"/>
</dbReference>
<keyword evidence="2" id="KW-0413">Isomerase</keyword>
<sequence length="202" mass="20007">MPSPRTTFLGAAAAVAGLVDTIPPTAWDGPGLGVWDLRALVGHTSRALVTVVTYLARPAAAEEVATPEAYYAVIRAGGADPAAVAERGRAAGAALGADPAAGFRALLADATAALDRAGDDDLVTTVAGGMRLLAYLPTRTFELAVHGADIAAATGLPVTIPPAVLAEAAALAARTAVEVGQGPVVLAALTGRTVLPPGFSVV</sequence>
<dbReference type="Pfam" id="PF11716">
    <property type="entry name" value="MDMPI_N"/>
    <property type="match status" value="1"/>
</dbReference>
<proteinExistence type="predicted"/>
<dbReference type="GO" id="GO:0016853">
    <property type="term" value="F:isomerase activity"/>
    <property type="evidence" value="ECO:0007669"/>
    <property type="project" value="UniProtKB-KW"/>
</dbReference>
<reference evidence="3" key="1">
    <citation type="submission" date="2023-07" db="EMBL/GenBank/DDBJ databases">
        <title>30 novel species of actinomycetes from the DSMZ collection.</title>
        <authorList>
            <person name="Nouioui I."/>
        </authorList>
    </citation>
    <scope>NUCLEOTIDE SEQUENCE [LARGE SCALE GENOMIC DNA]</scope>
    <source>
        <strain evidence="3">DSM 45834</strain>
    </source>
</reference>
<evidence type="ECO:0000313" key="2">
    <source>
        <dbReference type="EMBL" id="MDT0350211.1"/>
    </source>
</evidence>
<dbReference type="Proteomes" id="UP001183202">
    <property type="component" value="Unassembled WGS sequence"/>
</dbReference>
<organism evidence="2 3">
    <name type="scientific">Pseudonocardia charpentierae</name>
    <dbReference type="NCBI Taxonomy" id="3075545"/>
    <lineage>
        <taxon>Bacteria</taxon>
        <taxon>Bacillati</taxon>
        <taxon>Actinomycetota</taxon>
        <taxon>Actinomycetes</taxon>
        <taxon>Pseudonocardiales</taxon>
        <taxon>Pseudonocardiaceae</taxon>
        <taxon>Pseudonocardia</taxon>
    </lineage>
</organism>
<evidence type="ECO:0000259" key="1">
    <source>
        <dbReference type="Pfam" id="PF11716"/>
    </source>
</evidence>
<gene>
    <name evidence="2" type="ORF">RM445_11820</name>
</gene>
<dbReference type="SUPFAM" id="SSF109854">
    <property type="entry name" value="DinB/YfiT-like putative metalloenzymes"/>
    <property type="match status" value="1"/>
</dbReference>
<dbReference type="EMBL" id="JAVREJ010000006">
    <property type="protein sequence ID" value="MDT0350211.1"/>
    <property type="molecule type" value="Genomic_DNA"/>
</dbReference>
<dbReference type="InterPro" id="IPR024344">
    <property type="entry name" value="MDMPI_metal-binding"/>
</dbReference>
<keyword evidence="3" id="KW-1185">Reference proteome</keyword>
<feature type="domain" description="Mycothiol-dependent maleylpyruvate isomerase metal-binding" evidence="1">
    <location>
        <begin position="11"/>
        <end position="151"/>
    </location>
</feature>
<protein>
    <submittedName>
        <fullName evidence="2">Maleylpyruvate isomerase N-terminal domain-containing protein</fullName>
    </submittedName>
</protein>
<evidence type="ECO:0000313" key="3">
    <source>
        <dbReference type="Proteomes" id="UP001183202"/>
    </source>
</evidence>
<name>A0ABU2N8D5_9PSEU</name>
<dbReference type="InterPro" id="IPR034660">
    <property type="entry name" value="DinB/YfiT-like"/>
</dbReference>
<dbReference type="RefSeq" id="WP_311556230.1">
    <property type="nucleotide sequence ID" value="NZ_JAVREJ010000006.1"/>
</dbReference>
<comment type="caution">
    <text evidence="2">The sequence shown here is derived from an EMBL/GenBank/DDBJ whole genome shotgun (WGS) entry which is preliminary data.</text>
</comment>
<accession>A0ABU2N8D5</accession>